<comment type="caution">
    <text evidence="1">The sequence shown here is derived from an EMBL/GenBank/DDBJ whole genome shotgun (WGS) entry which is preliminary data.</text>
</comment>
<sequence length="103" mass="11040">METFADSGTRLHVSTAIAASTVNNMLVEASGGSSQVTWTGRALPTSTPSRSVVEFMVTDTSKERNISKDEPAKFPRNLGKSAITLTDEIIDLPTCFPSSYLCP</sequence>
<dbReference type="EMBL" id="JACVVK020000133">
    <property type="protein sequence ID" value="KAK7489830.1"/>
    <property type="molecule type" value="Genomic_DNA"/>
</dbReference>
<proteinExistence type="predicted"/>
<protein>
    <submittedName>
        <fullName evidence="1">Uncharacterized protein</fullName>
    </submittedName>
</protein>
<name>A0ABD0KRS9_9CAEN</name>
<reference evidence="1 2" key="1">
    <citation type="journal article" date="2023" name="Sci. Data">
        <title>Genome assembly of the Korean intertidal mud-creeper Batillaria attramentaria.</title>
        <authorList>
            <person name="Patra A.K."/>
            <person name="Ho P.T."/>
            <person name="Jun S."/>
            <person name="Lee S.J."/>
            <person name="Kim Y."/>
            <person name="Won Y.J."/>
        </authorList>
    </citation>
    <scope>NUCLEOTIDE SEQUENCE [LARGE SCALE GENOMIC DNA]</scope>
    <source>
        <strain evidence="1">Wonlab-2016</strain>
    </source>
</reference>
<evidence type="ECO:0000313" key="2">
    <source>
        <dbReference type="Proteomes" id="UP001519460"/>
    </source>
</evidence>
<evidence type="ECO:0000313" key="1">
    <source>
        <dbReference type="EMBL" id="KAK7489830.1"/>
    </source>
</evidence>
<organism evidence="1 2">
    <name type="scientific">Batillaria attramentaria</name>
    <dbReference type="NCBI Taxonomy" id="370345"/>
    <lineage>
        <taxon>Eukaryota</taxon>
        <taxon>Metazoa</taxon>
        <taxon>Spiralia</taxon>
        <taxon>Lophotrochozoa</taxon>
        <taxon>Mollusca</taxon>
        <taxon>Gastropoda</taxon>
        <taxon>Caenogastropoda</taxon>
        <taxon>Sorbeoconcha</taxon>
        <taxon>Cerithioidea</taxon>
        <taxon>Batillariidae</taxon>
        <taxon>Batillaria</taxon>
    </lineage>
</organism>
<dbReference type="AlphaFoldDB" id="A0ABD0KRS9"/>
<accession>A0ABD0KRS9</accession>
<gene>
    <name evidence="1" type="ORF">BaRGS_00018852</name>
</gene>
<feature type="non-terminal residue" evidence="1">
    <location>
        <position position="103"/>
    </location>
</feature>
<dbReference type="Proteomes" id="UP001519460">
    <property type="component" value="Unassembled WGS sequence"/>
</dbReference>
<keyword evidence="2" id="KW-1185">Reference proteome</keyword>